<dbReference type="Pfam" id="PF06995">
    <property type="entry name" value="Phage_P2_GpU"/>
    <property type="match status" value="1"/>
</dbReference>
<name>A0AA86YJJ5_PROST</name>
<dbReference type="InterPro" id="IPR009734">
    <property type="entry name" value="Myoviridae_GpU"/>
</dbReference>
<dbReference type="AlphaFoldDB" id="A0AA86YJJ5"/>
<comment type="caution">
    <text evidence="1">The sequence shown here is derived from an EMBL/GenBank/DDBJ whole genome shotgun (WGS) entry which is preliminary data.</text>
</comment>
<reference evidence="2" key="2">
    <citation type="submission" date="2008-04" db="EMBL/GenBank/DDBJ databases">
        <title>Draft genome sequence of Providencia stuartii(ATCC 25827).</title>
        <authorList>
            <person name="Sudarsanam P."/>
            <person name="Ley R."/>
            <person name="Guruge J."/>
            <person name="Turnbaugh P.J."/>
            <person name="Mahowald M."/>
            <person name="Liep D."/>
            <person name="Gordon J."/>
        </authorList>
    </citation>
    <scope>NUCLEOTIDE SEQUENCE [LARGE SCALE GENOMIC DNA]</scope>
    <source>
        <strain evidence="2">ATCC 25827</strain>
    </source>
</reference>
<organism evidence="1 2">
    <name type="scientific">Providencia stuartii ATCC 25827</name>
    <dbReference type="NCBI Taxonomy" id="471874"/>
    <lineage>
        <taxon>Bacteria</taxon>
        <taxon>Pseudomonadati</taxon>
        <taxon>Pseudomonadota</taxon>
        <taxon>Gammaproteobacteria</taxon>
        <taxon>Enterobacterales</taxon>
        <taxon>Morganellaceae</taxon>
        <taxon>Providencia</taxon>
    </lineage>
</organism>
<dbReference type="Proteomes" id="UP000004506">
    <property type="component" value="Unassembled WGS sequence"/>
</dbReference>
<dbReference type="RefSeq" id="WP_004919675.1">
    <property type="nucleotide sequence ID" value="NZ_DS607663.1"/>
</dbReference>
<accession>A0AA86YJJ5</accession>
<sequence>MMMIYGMFVFELRTAPYQTFNHSLDRRHVKNDRVGRSAKWQYVGAGEDKITLAGTLYPEVTGGDVSLELLKTSAYVAKPLPLIEGTGTIHGMYVITNLVMDRTEFFTDGKAKKIDFTLSLSRVNEDVRERLEGVDVGGGWACFDGM</sequence>
<reference evidence="2" key="1">
    <citation type="submission" date="2008-04" db="EMBL/GenBank/DDBJ databases">
        <title>Draft genome sequence of Providencia stuartii (ATCC 25827).</title>
        <authorList>
            <person name="Sudarsanam P."/>
            <person name="Ley R."/>
            <person name="Guruge J."/>
            <person name="Turnbaugh P.J."/>
            <person name="Mahowald M."/>
            <person name="Liep D."/>
            <person name="Gordon J."/>
        </authorList>
    </citation>
    <scope>NUCLEOTIDE SEQUENCE [LARGE SCALE GENOMIC DNA]</scope>
    <source>
        <strain evidence="2">ATCC 25827</strain>
    </source>
</reference>
<dbReference type="PIRSF" id="PIRSF029208">
    <property type="entry name" value="Phage_tail_GPU"/>
    <property type="match status" value="1"/>
</dbReference>
<evidence type="ECO:0000313" key="1">
    <source>
        <dbReference type="EMBL" id="EDU59361.1"/>
    </source>
</evidence>
<gene>
    <name evidence="1" type="ORF">PROSTU_02550</name>
</gene>
<dbReference type="EMBL" id="ABJD02000101">
    <property type="protein sequence ID" value="EDU59361.1"/>
    <property type="molecule type" value="Genomic_DNA"/>
</dbReference>
<proteinExistence type="predicted"/>
<reference evidence="1 2" key="3">
    <citation type="submission" date="2008-05" db="EMBL/GenBank/DDBJ databases">
        <authorList>
            <person name="Fulton L."/>
            <person name="Clifton S."/>
            <person name="Fulton B."/>
            <person name="Xu J."/>
            <person name="Minx P."/>
            <person name="Pepin K.H."/>
            <person name="Johnson M."/>
            <person name="Thiruvilangam P."/>
            <person name="Bhonagiri V."/>
            <person name="Nash W.E."/>
            <person name="Mardis E.R."/>
            <person name="Wilson R.K."/>
        </authorList>
    </citation>
    <scope>NUCLEOTIDE SEQUENCE [LARGE SCALE GENOMIC DNA]</scope>
    <source>
        <strain evidence="1 2">ATCC 25827</strain>
    </source>
</reference>
<protein>
    <submittedName>
        <fullName evidence="1">Phage P2 GpU</fullName>
    </submittedName>
</protein>
<evidence type="ECO:0000313" key="2">
    <source>
        <dbReference type="Proteomes" id="UP000004506"/>
    </source>
</evidence>
<dbReference type="InterPro" id="IPR016912">
    <property type="entry name" value="Phage_P2_GpU"/>
</dbReference>